<reference evidence="1 2" key="1">
    <citation type="submission" date="2016-03" db="EMBL/GenBank/DDBJ databases">
        <title>Cyphomyrmex costatus WGS genome.</title>
        <authorList>
            <person name="Nygaard S."/>
            <person name="Hu H."/>
            <person name="Boomsma J."/>
            <person name="Zhang G."/>
        </authorList>
    </citation>
    <scope>NUCLEOTIDE SEQUENCE [LARGE SCALE GENOMIC DNA]</scope>
    <source>
        <strain evidence="1">MS0001</strain>
        <tissue evidence="1">Whole body</tissue>
    </source>
</reference>
<accession>A0A151ILF0</accession>
<dbReference type="AlphaFoldDB" id="A0A151ILF0"/>
<dbReference type="EMBL" id="KQ977120">
    <property type="protein sequence ID" value="KYN05582.1"/>
    <property type="molecule type" value="Genomic_DNA"/>
</dbReference>
<protein>
    <submittedName>
        <fullName evidence="1">Uncharacterized protein</fullName>
    </submittedName>
</protein>
<dbReference type="Proteomes" id="UP000078542">
    <property type="component" value="Unassembled WGS sequence"/>
</dbReference>
<keyword evidence="2" id="KW-1185">Reference proteome</keyword>
<name>A0A151ILF0_9HYME</name>
<evidence type="ECO:0000313" key="1">
    <source>
        <dbReference type="EMBL" id="KYN05582.1"/>
    </source>
</evidence>
<proteinExistence type="predicted"/>
<organism evidence="1 2">
    <name type="scientific">Cyphomyrmex costatus</name>
    <dbReference type="NCBI Taxonomy" id="456900"/>
    <lineage>
        <taxon>Eukaryota</taxon>
        <taxon>Metazoa</taxon>
        <taxon>Ecdysozoa</taxon>
        <taxon>Arthropoda</taxon>
        <taxon>Hexapoda</taxon>
        <taxon>Insecta</taxon>
        <taxon>Pterygota</taxon>
        <taxon>Neoptera</taxon>
        <taxon>Endopterygota</taxon>
        <taxon>Hymenoptera</taxon>
        <taxon>Apocrita</taxon>
        <taxon>Aculeata</taxon>
        <taxon>Formicoidea</taxon>
        <taxon>Formicidae</taxon>
        <taxon>Myrmicinae</taxon>
        <taxon>Cyphomyrmex</taxon>
    </lineage>
</organism>
<sequence length="220" mass="24783">MALSMRPSLLVGKRFLVDDPRVKRSIRHDGSPCHNWLCLGHPRDLPSAATLSDFRTGSARLVEGSESRRGSGRIVDITVESARYGTSKKEKQGKGIERQKYVRVKGRDRSDARGELQVGKQVREEDRWIPRCAHLAALHMRALVSDSPTEVPFLLNNADDLPGIMIVSQATDLYVQPSPIPRSRLTKYFTRSAFIKINISSMKNCGVHTRFLRMMKIVSI</sequence>
<gene>
    <name evidence="1" type="ORF">ALC62_03500</name>
</gene>
<evidence type="ECO:0000313" key="2">
    <source>
        <dbReference type="Proteomes" id="UP000078542"/>
    </source>
</evidence>